<evidence type="ECO:0000313" key="3">
    <source>
        <dbReference type="Proteomes" id="UP000595426"/>
    </source>
</evidence>
<gene>
    <name evidence="2" type="ORF">I6H88_13530</name>
</gene>
<dbReference type="Proteomes" id="UP000595426">
    <property type="component" value="Chromosome"/>
</dbReference>
<accession>A0A7T7UWF7</accession>
<organism evidence="2 3">
    <name type="scientific">Elizabethkingia bruuniana</name>
    <dbReference type="NCBI Taxonomy" id="1756149"/>
    <lineage>
        <taxon>Bacteria</taxon>
        <taxon>Pseudomonadati</taxon>
        <taxon>Bacteroidota</taxon>
        <taxon>Flavobacteriia</taxon>
        <taxon>Flavobacteriales</taxon>
        <taxon>Weeksellaceae</taxon>
        <taxon>Elizabethkingia</taxon>
    </lineage>
</organism>
<dbReference type="OrthoDB" id="1451151at2"/>
<sequence length="64" mass="7112">MSKRKSKTGDIPDNLGNNSKKTDLERAKIVLEKAKALKAPIKHLTSSDSAFGRSLEEKKKDNDE</sequence>
<proteinExistence type="predicted"/>
<dbReference type="AlphaFoldDB" id="A0A7T7UWF7"/>
<reference evidence="2 3" key="1">
    <citation type="submission" date="2020-12" db="EMBL/GenBank/DDBJ databases">
        <title>FDA dAtabase for Regulatory Grade micrObial Sequences (FDA-ARGOS): Supporting development and validation of Infectious Disease Dx tests.</title>
        <authorList>
            <person name="Kerrigan L."/>
            <person name="Long C."/>
            <person name="Tallon L."/>
            <person name="Sadzewicz L."/>
            <person name="Zhao X."/>
            <person name="Boylan J."/>
            <person name="Ott S."/>
            <person name="Bowen H."/>
            <person name="Vavikolanu K."/>
            <person name="Mehta A."/>
            <person name="Aluvathingal J."/>
            <person name="Nadendla S."/>
            <person name="Yan Y."/>
            <person name="Sichtig H."/>
        </authorList>
    </citation>
    <scope>NUCLEOTIDE SEQUENCE [LARGE SCALE GENOMIC DNA]</scope>
    <source>
        <strain evidence="2 3">FDAARGOS_1031</strain>
    </source>
</reference>
<evidence type="ECO:0000313" key="2">
    <source>
        <dbReference type="EMBL" id="QQN57465.1"/>
    </source>
</evidence>
<name>A0A7T7UWF7_9FLAO</name>
<evidence type="ECO:0000256" key="1">
    <source>
        <dbReference type="SAM" id="MobiDB-lite"/>
    </source>
</evidence>
<dbReference type="KEGG" id="egm:AYC65_02615"/>
<keyword evidence="3" id="KW-1185">Reference proteome</keyword>
<dbReference type="EMBL" id="CP067018">
    <property type="protein sequence ID" value="QQN57465.1"/>
    <property type="molecule type" value="Genomic_DNA"/>
</dbReference>
<dbReference type="GeneID" id="93131777"/>
<dbReference type="RefSeq" id="WP_034871313.1">
    <property type="nucleotide sequence ID" value="NZ_CAJJUP010000001.1"/>
</dbReference>
<feature type="compositionally biased region" description="Basic and acidic residues" evidence="1">
    <location>
        <begin position="54"/>
        <end position="64"/>
    </location>
</feature>
<feature type="region of interest" description="Disordered" evidence="1">
    <location>
        <begin position="1"/>
        <end position="23"/>
    </location>
</feature>
<feature type="region of interest" description="Disordered" evidence="1">
    <location>
        <begin position="39"/>
        <end position="64"/>
    </location>
</feature>
<protein>
    <submittedName>
        <fullName evidence="2">Uncharacterized protein</fullName>
    </submittedName>
</protein>